<evidence type="ECO:0000313" key="1">
    <source>
        <dbReference type="EMBL" id="KAK6796949.1"/>
    </source>
</evidence>
<comment type="caution">
    <text evidence="1">The sequence shown here is derived from an EMBL/GenBank/DDBJ whole genome shotgun (WGS) entry which is preliminary data.</text>
</comment>
<dbReference type="Proteomes" id="UP001371456">
    <property type="component" value="Unassembled WGS sequence"/>
</dbReference>
<gene>
    <name evidence="1" type="ORF">RDI58_004650</name>
</gene>
<sequence length="105" mass="11721">MGVVWVGWISSEKSLTTGEERDKELDSGGFGWGFVAVSGEGEGWFRILHWSEMEEQRVMGGVWLFELLVRFEKVDLAGDGCLVVVWWCLGGEEVWGFTGDLIFGG</sequence>
<protein>
    <submittedName>
        <fullName evidence="1">Uncharacterized protein</fullName>
    </submittedName>
</protein>
<dbReference type="EMBL" id="JBANQN010000002">
    <property type="protein sequence ID" value="KAK6796949.1"/>
    <property type="molecule type" value="Genomic_DNA"/>
</dbReference>
<keyword evidence="2" id="KW-1185">Reference proteome</keyword>
<reference evidence="1 2" key="1">
    <citation type="submission" date="2024-02" db="EMBL/GenBank/DDBJ databases">
        <title>de novo genome assembly of Solanum bulbocastanum strain 11H21.</title>
        <authorList>
            <person name="Hosaka A.J."/>
        </authorList>
    </citation>
    <scope>NUCLEOTIDE SEQUENCE [LARGE SCALE GENOMIC DNA]</scope>
    <source>
        <tissue evidence="1">Young leaves</tissue>
    </source>
</reference>
<name>A0AAN8U1U1_SOLBU</name>
<accession>A0AAN8U1U1</accession>
<evidence type="ECO:0000313" key="2">
    <source>
        <dbReference type="Proteomes" id="UP001371456"/>
    </source>
</evidence>
<proteinExistence type="predicted"/>
<organism evidence="1 2">
    <name type="scientific">Solanum bulbocastanum</name>
    <name type="common">Wild potato</name>
    <dbReference type="NCBI Taxonomy" id="147425"/>
    <lineage>
        <taxon>Eukaryota</taxon>
        <taxon>Viridiplantae</taxon>
        <taxon>Streptophyta</taxon>
        <taxon>Embryophyta</taxon>
        <taxon>Tracheophyta</taxon>
        <taxon>Spermatophyta</taxon>
        <taxon>Magnoliopsida</taxon>
        <taxon>eudicotyledons</taxon>
        <taxon>Gunneridae</taxon>
        <taxon>Pentapetalae</taxon>
        <taxon>asterids</taxon>
        <taxon>lamiids</taxon>
        <taxon>Solanales</taxon>
        <taxon>Solanaceae</taxon>
        <taxon>Solanoideae</taxon>
        <taxon>Solaneae</taxon>
        <taxon>Solanum</taxon>
    </lineage>
</organism>
<dbReference type="AlphaFoldDB" id="A0AAN8U1U1"/>